<protein>
    <recommendedName>
        <fullName evidence="1">KIB1-4 beta-propeller domain-containing protein</fullName>
    </recommendedName>
</protein>
<reference evidence="2" key="1">
    <citation type="submission" date="2020-07" db="EMBL/GenBank/DDBJ databases">
        <title>Genome sequence and genetic diversity analysis of an under-domesticated orphan crop, white fonio (Digitaria exilis).</title>
        <authorList>
            <person name="Bennetzen J.L."/>
            <person name="Chen S."/>
            <person name="Ma X."/>
            <person name="Wang X."/>
            <person name="Yssel A.E.J."/>
            <person name="Chaluvadi S.R."/>
            <person name="Johnson M."/>
            <person name="Gangashetty P."/>
            <person name="Hamidou F."/>
            <person name="Sanogo M.D."/>
            <person name="Zwaenepoel A."/>
            <person name="Wallace J."/>
            <person name="Van De Peer Y."/>
            <person name="Van Deynze A."/>
        </authorList>
    </citation>
    <scope>NUCLEOTIDE SEQUENCE</scope>
    <source>
        <tissue evidence="2">Leaves</tissue>
    </source>
</reference>
<name>A0A835BV99_9POAL</name>
<sequence>MVMRSLDIPDLFSAGAVCTSWYAAYSAVRRVRIPITDTSPCLLYSCADDDPDTATVYSPAAGVSFKVRLPAPAFRSRHLLGAAHGWVVTADEASNLQALNPLTGAQVDLPPVTGLHHVEAASDDPGRPGYNLYNELLHINLHPIRLAFPHKSTTPPPPPACAAMEKAVHPGHPRPVLRRRRLHLLVLHRGEMSYARLGDDRWTLITESDHECSIYAFDLNGPAPKARKITQRFQLSDYPYCHFVFAPWGDMLQISRYTAFRTLTDPAPVPEEHAQEVTNPRLEFYTDEMELYKVDIAGQKLVRISGHDLHGHALFLGFSSAMLLSTKGFPRLKPDCAYLTDENLEQIGMNKNGCRDIGIWTFETETLESFADFPSVPPWLNWPSPIWITPSLC</sequence>
<organism evidence="2 3">
    <name type="scientific">Digitaria exilis</name>
    <dbReference type="NCBI Taxonomy" id="1010633"/>
    <lineage>
        <taxon>Eukaryota</taxon>
        <taxon>Viridiplantae</taxon>
        <taxon>Streptophyta</taxon>
        <taxon>Embryophyta</taxon>
        <taxon>Tracheophyta</taxon>
        <taxon>Spermatophyta</taxon>
        <taxon>Magnoliopsida</taxon>
        <taxon>Liliopsida</taxon>
        <taxon>Poales</taxon>
        <taxon>Poaceae</taxon>
        <taxon>PACMAD clade</taxon>
        <taxon>Panicoideae</taxon>
        <taxon>Panicodae</taxon>
        <taxon>Paniceae</taxon>
        <taxon>Anthephorinae</taxon>
        <taxon>Digitaria</taxon>
    </lineage>
</organism>
<dbReference type="PANTHER" id="PTHR44586">
    <property type="entry name" value="F-BOX DOMAIN CONTAINING PROTEIN, EXPRESSED"/>
    <property type="match status" value="1"/>
</dbReference>
<gene>
    <name evidence="2" type="ORF">HU200_034481</name>
</gene>
<comment type="caution">
    <text evidence="2">The sequence shown here is derived from an EMBL/GenBank/DDBJ whole genome shotgun (WGS) entry which is preliminary data.</text>
</comment>
<evidence type="ECO:0000259" key="1">
    <source>
        <dbReference type="Pfam" id="PF03478"/>
    </source>
</evidence>
<evidence type="ECO:0000313" key="2">
    <source>
        <dbReference type="EMBL" id="KAF8700118.1"/>
    </source>
</evidence>
<feature type="domain" description="KIB1-4 beta-propeller" evidence="1">
    <location>
        <begin position="57"/>
        <end position="359"/>
    </location>
</feature>
<dbReference type="InterPro" id="IPR005174">
    <property type="entry name" value="KIB1-4_b-propeller"/>
</dbReference>
<keyword evidence="3" id="KW-1185">Reference proteome</keyword>
<proteinExistence type="predicted"/>
<dbReference type="EMBL" id="JACEFO010001828">
    <property type="protein sequence ID" value="KAF8700118.1"/>
    <property type="molecule type" value="Genomic_DNA"/>
</dbReference>
<dbReference type="PANTHER" id="PTHR44586:SF17">
    <property type="entry name" value="DUF295 DOMAIN-CONTAINING PROTEIN"/>
    <property type="match status" value="1"/>
</dbReference>
<dbReference type="AlphaFoldDB" id="A0A835BV99"/>
<accession>A0A835BV99</accession>
<dbReference type="OrthoDB" id="587621at2759"/>
<evidence type="ECO:0000313" key="3">
    <source>
        <dbReference type="Proteomes" id="UP000636709"/>
    </source>
</evidence>
<dbReference type="Proteomes" id="UP000636709">
    <property type="component" value="Unassembled WGS sequence"/>
</dbReference>
<dbReference type="Pfam" id="PF03478">
    <property type="entry name" value="Beta-prop_KIB1-4"/>
    <property type="match status" value="1"/>
</dbReference>